<gene>
    <name evidence="3" type="ORF">RND81_07G039300</name>
</gene>
<dbReference type="Pfam" id="PF12937">
    <property type="entry name" value="F-box-like"/>
    <property type="match status" value="1"/>
</dbReference>
<evidence type="ECO:0000313" key="3">
    <source>
        <dbReference type="EMBL" id="KAK9705184.1"/>
    </source>
</evidence>
<dbReference type="InterPro" id="IPR036047">
    <property type="entry name" value="F-box-like_dom_sf"/>
</dbReference>
<dbReference type="InterPro" id="IPR001810">
    <property type="entry name" value="F-box_dom"/>
</dbReference>
<proteinExistence type="predicted"/>
<dbReference type="SUPFAM" id="SSF81383">
    <property type="entry name" value="F-box domain"/>
    <property type="match status" value="1"/>
</dbReference>
<keyword evidence="4" id="KW-1185">Reference proteome</keyword>
<evidence type="ECO:0000259" key="2">
    <source>
        <dbReference type="Pfam" id="PF12937"/>
    </source>
</evidence>
<reference evidence="3" key="1">
    <citation type="submission" date="2024-03" db="EMBL/GenBank/DDBJ databases">
        <title>WGS assembly of Saponaria officinalis var. Norfolk2.</title>
        <authorList>
            <person name="Jenkins J."/>
            <person name="Shu S."/>
            <person name="Grimwood J."/>
            <person name="Barry K."/>
            <person name="Goodstein D."/>
            <person name="Schmutz J."/>
            <person name="Leebens-Mack J."/>
            <person name="Osbourn A."/>
        </authorList>
    </citation>
    <scope>NUCLEOTIDE SEQUENCE [LARGE SCALE GENOMIC DNA]</scope>
    <source>
        <strain evidence="3">JIC</strain>
    </source>
</reference>
<dbReference type="EMBL" id="JBDFQZ010000007">
    <property type="protein sequence ID" value="KAK9705184.1"/>
    <property type="molecule type" value="Genomic_DNA"/>
</dbReference>
<dbReference type="PANTHER" id="PTHR47123:SF6">
    <property type="entry name" value="F-BOX PROTEIN SKIP23-LIKE ISOFORM X1"/>
    <property type="match status" value="1"/>
</dbReference>
<evidence type="ECO:0000313" key="4">
    <source>
        <dbReference type="Proteomes" id="UP001443914"/>
    </source>
</evidence>
<dbReference type="PANTHER" id="PTHR47123">
    <property type="entry name" value="F-BOX PROTEIN SKIP23"/>
    <property type="match status" value="1"/>
</dbReference>
<organism evidence="3 4">
    <name type="scientific">Saponaria officinalis</name>
    <name type="common">Common soapwort</name>
    <name type="synonym">Lychnis saponaria</name>
    <dbReference type="NCBI Taxonomy" id="3572"/>
    <lineage>
        <taxon>Eukaryota</taxon>
        <taxon>Viridiplantae</taxon>
        <taxon>Streptophyta</taxon>
        <taxon>Embryophyta</taxon>
        <taxon>Tracheophyta</taxon>
        <taxon>Spermatophyta</taxon>
        <taxon>Magnoliopsida</taxon>
        <taxon>eudicotyledons</taxon>
        <taxon>Gunneridae</taxon>
        <taxon>Pentapetalae</taxon>
        <taxon>Caryophyllales</taxon>
        <taxon>Caryophyllaceae</taxon>
        <taxon>Caryophylleae</taxon>
        <taxon>Saponaria</taxon>
    </lineage>
</organism>
<feature type="domain" description="KIB1-4 beta-propeller" evidence="1">
    <location>
        <begin position="150"/>
        <end position="326"/>
    </location>
</feature>
<dbReference type="Proteomes" id="UP001443914">
    <property type="component" value="Unassembled WGS sequence"/>
</dbReference>
<protein>
    <recommendedName>
        <fullName evidence="5">F-box domain-containing protein</fullName>
    </recommendedName>
</protein>
<evidence type="ECO:0008006" key="5">
    <source>
        <dbReference type="Google" id="ProtNLM"/>
    </source>
</evidence>
<dbReference type="SUPFAM" id="SSF63825">
    <property type="entry name" value="YWTD domain"/>
    <property type="match status" value="1"/>
</dbReference>
<dbReference type="AlphaFoldDB" id="A0AAW1JM45"/>
<feature type="domain" description="F-box" evidence="2">
    <location>
        <begin position="8"/>
        <end position="43"/>
    </location>
</feature>
<evidence type="ECO:0000259" key="1">
    <source>
        <dbReference type="Pfam" id="PF03478"/>
    </source>
</evidence>
<dbReference type="InterPro" id="IPR005174">
    <property type="entry name" value="KIB1-4_b-propeller"/>
</dbReference>
<dbReference type="InterPro" id="IPR051304">
    <property type="entry name" value="SCF_F-box_domain"/>
</dbReference>
<accession>A0AAW1JM45</accession>
<comment type="caution">
    <text evidence="3">The sequence shown here is derived from an EMBL/GenBank/DDBJ whole genome shotgun (WGS) entry which is preliminary data.</text>
</comment>
<name>A0AAW1JM45_SAPOF</name>
<dbReference type="Pfam" id="PF03478">
    <property type="entry name" value="Beta-prop_KIB1-4"/>
    <property type="match status" value="1"/>
</dbReference>
<sequence>MNNNTYNWGDLPQEILELIGKRLENRIDVYRFRAVCTSWRSVVPLSHHNSPQFPPLRLPPPVSATVFLSPVTVCRLEDETRTAACLVKLTQSATGKMKFINPLTPSNCVNKRDRSCKKSFNVLSLRVFEVCRGYRLKFDRMKRNGGGSVKKIVLFGKSGVLVIYDVGKLGYLGFEDENWTVLGSEGNKYEDIAVYNGQYYVVDCMGTVYWVDGKSMTLVQFSPPLFALGQVKNLVVSDGELFVVDSYFDDGTERDWRRPAIDFGIVEIRVYRLDEEWGTWVDVKSLGDRVFVLGKEVCFSVSTEDFLGFGRNCVYFADSKLEDRSVMVGFRRFFGRVFDFEDRTRMKTVDSFPFHRKLFSLPMNFPCTSETGSFFRGLDALE</sequence>
<dbReference type="Gene3D" id="1.20.1280.50">
    <property type="match status" value="1"/>
</dbReference>